<dbReference type="SUPFAM" id="SSF159245">
    <property type="entry name" value="AttH-like"/>
    <property type="match status" value="1"/>
</dbReference>
<protein>
    <submittedName>
        <fullName evidence="1">Hydroxyneurosporene dehydrogenase</fullName>
    </submittedName>
</protein>
<evidence type="ECO:0000313" key="1">
    <source>
        <dbReference type="EMBL" id="QTD57771.1"/>
    </source>
</evidence>
<name>A0ABX7T824_9SPHN</name>
<gene>
    <name evidence="1" type="ORF">J4G78_07555</name>
</gene>
<proteinExistence type="predicted"/>
<sequence>MTERGAADTSQQRDVLQIGPSAMRWDKDRLIIDIEERDIRLGVPWRRKVKGQIILHPEIINDRAFKLDPAGRHHWRAIAPRSRIEVRMEQPDISWEGSGYLDSNHGSEAIEDGFQSWHWSRAHVGEEVAVTYEGKRRDGSHFASALRFDKTGKPCEEELPLVAPLPRTWWGMARQTRADRGLASVIKTWEDSPFYARTALSARIYGKSVVAIQESISLDRLINPAIQFMLPYKMPRDADKQSQAFHIPTPIFLHRD</sequence>
<dbReference type="CDD" id="cd21471">
    <property type="entry name" value="CrtC-like"/>
    <property type="match status" value="1"/>
</dbReference>
<accession>A0ABX7T824</accession>
<organism evidence="1 2">
    <name type="scientific">Parasphingorhabdus cellanae</name>
    <dbReference type="NCBI Taxonomy" id="2806553"/>
    <lineage>
        <taxon>Bacteria</taxon>
        <taxon>Pseudomonadati</taxon>
        <taxon>Pseudomonadota</taxon>
        <taxon>Alphaproteobacteria</taxon>
        <taxon>Sphingomonadales</taxon>
        <taxon>Sphingomonadaceae</taxon>
        <taxon>Parasphingorhabdus</taxon>
    </lineage>
</organism>
<keyword evidence="2" id="KW-1185">Reference proteome</keyword>
<reference evidence="1 2" key="1">
    <citation type="submission" date="2021-03" db="EMBL/GenBank/DDBJ databases">
        <title>Complete genome of Parasphingorhabdus_sp.JHSY0214.</title>
        <authorList>
            <person name="Yoo J.H."/>
            <person name="Bae J.W."/>
        </authorList>
    </citation>
    <scope>NUCLEOTIDE SEQUENCE [LARGE SCALE GENOMIC DNA]</scope>
    <source>
        <strain evidence="1 2">JHSY0214</strain>
    </source>
</reference>
<evidence type="ECO:0000313" key="2">
    <source>
        <dbReference type="Proteomes" id="UP000663923"/>
    </source>
</evidence>
<dbReference type="Proteomes" id="UP000663923">
    <property type="component" value="Chromosome"/>
</dbReference>
<dbReference type="EMBL" id="CP071794">
    <property type="protein sequence ID" value="QTD57771.1"/>
    <property type="molecule type" value="Genomic_DNA"/>
</dbReference>